<organism evidence="1">
    <name type="scientific">Ammonifex degensii</name>
    <dbReference type="NCBI Taxonomy" id="42838"/>
    <lineage>
        <taxon>Bacteria</taxon>
        <taxon>Bacillati</taxon>
        <taxon>Bacillota</taxon>
        <taxon>Clostridia</taxon>
        <taxon>Thermoanaerobacterales</taxon>
        <taxon>Thermoanaerobacteraceae</taxon>
        <taxon>Ammonifex</taxon>
    </lineage>
</organism>
<dbReference type="AlphaFoldDB" id="A0A7C2E1W9"/>
<accession>A0A7C2E1W9</accession>
<gene>
    <name evidence="1" type="ORF">ENQ34_01305</name>
</gene>
<dbReference type="EMBL" id="DSMU01000084">
    <property type="protein sequence ID" value="HEL65306.1"/>
    <property type="molecule type" value="Genomic_DNA"/>
</dbReference>
<proteinExistence type="predicted"/>
<protein>
    <submittedName>
        <fullName evidence="1">Uncharacterized protein</fullName>
    </submittedName>
</protein>
<reference evidence="1" key="1">
    <citation type="journal article" date="2020" name="mSystems">
        <title>Genome- and Community-Level Interaction Insights into Carbon Utilization and Element Cycling Functions of Hydrothermarchaeota in Hydrothermal Sediment.</title>
        <authorList>
            <person name="Zhou Z."/>
            <person name="Liu Y."/>
            <person name="Xu W."/>
            <person name="Pan J."/>
            <person name="Luo Z.H."/>
            <person name="Li M."/>
        </authorList>
    </citation>
    <scope>NUCLEOTIDE SEQUENCE [LARGE SCALE GENOMIC DNA]</scope>
    <source>
        <strain evidence="1">SpSt-300</strain>
    </source>
</reference>
<name>A0A7C2E1W9_9THEO</name>
<sequence>MMEFEAAIGQLETGFLVFSITPDQIVVKRVRYIEMRSHHPRQKVVEPLLTRRITTYEEKGRIYTFLHKMGTYLKDAEERYACKSQGVSTTSWCFILWIIKEVYYSSGEDAYPPWWEEACTAIKEVAGFLFPC</sequence>
<comment type="caution">
    <text evidence="1">The sequence shown here is derived from an EMBL/GenBank/DDBJ whole genome shotgun (WGS) entry which is preliminary data.</text>
</comment>
<evidence type="ECO:0000313" key="1">
    <source>
        <dbReference type="EMBL" id="HEL65306.1"/>
    </source>
</evidence>